<dbReference type="AlphaFoldDB" id="A0A6G1K4Y8"/>
<evidence type="ECO:0000313" key="1">
    <source>
        <dbReference type="EMBL" id="KAF2707522.1"/>
    </source>
</evidence>
<accession>A0A6G1K4Y8</accession>
<dbReference type="EMBL" id="MU005773">
    <property type="protein sequence ID" value="KAF2707522.1"/>
    <property type="molecule type" value="Genomic_DNA"/>
</dbReference>
<gene>
    <name evidence="1" type="ORF">K504DRAFT_458023</name>
</gene>
<protein>
    <submittedName>
        <fullName evidence="1">Uncharacterized protein</fullName>
    </submittedName>
</protein>
<sequence>MGAATSNPSSVVPVVAFISANAHPIRIPSASHPHPLCTVTVASVATSNGPLQDLLSFAIIKVNNYQCRACSLVSHSSVRGISIAFPLC</sequence>
<dbReference type="Proteomes" id="UP000799428">
    <property type="component" value="Unassembled WGS sequence"/>
</dbReference>
<keyword evidence="2" id="KW-1185">Reference proteome</keyword>
<organism evidence="1 2">
    <name type="scientific">Pleomassaria siparia CBS 279.74</name>
    <dbReference type="NCBI Taxonomy" id="1314801"/>
    <lineage>
        <taxon>Eukaryota</taxon>
        <taxon>Fungi</taxon>
        <taxon>Dikarya</taxon>
        <taxon>Ascomycota</taxon>
        <taxon>Pezizomycotina</taxon>
        <taxon>Dothideomycetes</taxon>
        <taxon>Pleosporomycetidae</taxon>
        <taxon>Pleosporales</taxon>
        <taxon>Pleomassariaceae</taxon>
        <taxon>Pleomassaria</taxon>
    </lineage>
</organism>
<proteinExistence type="predicted"/>
<reference evidence="1" key="1">
    <citation type="journal article" date="2020" name="Stud. Mycol.">
        <title>101 Dothideomycetes genomes: a test case for predicting lifestyles and emergence of pathogens.</title>
        <authorList>
            <person name="Haridas S."/>
            <person name="Albert R."/>
            <person name="Binder M."/>
            <person name="Bloem J."/>
            <person name="Labutti K."/>
            <person name="Salamov A."/>
            <person name="Andreopoulos B."/>
            <person name="Baker S."/>
            <person name="Barry K."/>
            <person name="Bills G."/>
            <person name="Bluhm B."/>
            <person name="Cannon C."/>
            <person name="Castanera R."/>
            <person name="Culley D."/>
            <person name="Daum C."/>
            <person name="Ezra D."/>
            <person name="Gonzalez J."/>
            <person name="Henrissat B."/>
            <person name="Kuo A."/>
            <person name="Liang C."/>
            <person name="Lipzen A."/>
            <person name="Lutzoni F."/>
            <person name="Magnuson J."/>
            <person name="Mondo S."/>
            <person name="Nolan M."/>
            <person name="Ohm R."/>
            <person name="Pangilinan J."/>
            <person name="Park H.-J."/>
            <person name="Ramirez L."/>
            <person name="Alfaro M."/>
            <person name="Sun H."/>
            <person name="Tritt A."/>
            <person name="Yoshinaga Y."/>
            <person name="Zwiers L.-H."/>
            <person name="Turgeon B."/>
            <person name="Goodwin S."/>
            <person name="Spatafora J."/>
            <person name="Crous P."/>
            <person name="Grigoriev I."/>
        </authorList>
    </citation>
    <scope>NUCLEOTIDE SEQUENCE</scope>
    <source>
        <strain evidence="1">CBS 279.74</strain>
    </source>
</reference>
<evidence type="ECO:0000313" key="2">
    <source>
        <dbReference type="Proteomes" id="UP000799428"/>
    </source>
</evidence>
<name>A0A6G1K4Y8_9PLEO</name>